<reference evidence="2 3" key="1">
    <citation type="submission" date="2021-06" db="EMBL/GenBank/DDBJ databases">
        <authorList>
            <person name="Palmer J.M."/>
        </authorList>
    </citation>
    <scope>NUCLEOTIDE SEQUENCE [LARGE SCALE GENOMIC DNA]</scope>
    <source>
        <strain evidence="3">if_2019</strain>
        <tissue evidence="2">Muscle</tissue>
    </source>
</reference>
<feature type="compositionally biased region" description="Basic residues" evidence="1">
    <location>
        <begin position="99"/>
        <end position="110"/>
    </location>
</feature>
<organism evidence="2 3">
    <name type="scientific">Ilyodon furcidens</name>
    <name type="common">goldbreast splitfin</name>
    <dbReference type="NCBI Taxonomy" id="33524"/>
    <lineage>
        <taxon>Eukaryota</taxon>
        <taxon>Metazoa</taxon>
        <taxon>Chordata</taxon>
        <taxon>Craniata</taxon>
        <taxon>Vertebrata</taxon>
        <taxon>Euteleostomi</taxon>
        <taxon>Actinopterygii</taxon>
        <taxon>Neopterygii</taxon>
        <taxon>Teleostei</taxon>
        <taxon>Neoteleostei</taxon>
        <taxon>Acanthomorphata</taxon>
        <taxon>Ovalentaria</taxon>
        <taxon>Atherinomorphae</taxon>
        <taxon>Cyprinodontiformes</taxon>
        <taxon>Goodeidae</taxon>
        <taxon>Ilyodon</taxon>
    </lineage>
</organism>
<dbReference type="EMBL" id="JAHRIQ010105095">
    <property type="protein sequence ID" value="MEQ2255175.1"/>
    <property type="molecule type" value="Genomic_DNA"/>
</dbReference>
<comment type="caution">
    <text evidence="2">The sequence shown here is derived from an EMBL/GenBank/DDBJ whole genome shotgun (WGS) entry which is preliminary data.</text>
</comment>
<proteinExistence type="predicted"/>
<feature type="compositionally biased region" description="Low complexity" evidence="1">
    <location>
        <begin position="80"/>
        <end position="92"/>
    </location>
</feature>
<evidence type="ECO:0000313" key="2">
    <source>
        <dbReference type="EMBL" id="MEQ2255175.1"/>
    </source>
</evidence>
<sequence>MYTQTPGRERKPTKHGKTFAFDERLHTHCLHAESLPTPSSDGTYCSRDLCYADTLELASLPTPIGTATCLHPCLPLVHSVSPSSPPASRVFVGKQPGGKQKRCRSSRTRLSRGMSFY</sequence>
<accession>A0ABV0VD04</accession>
<dbReference type="Proteomes" id="UP001482620">
    <property type="component" value="Unassembled WGS sequence"/>
</dbReference>
<keyword evidence="3" id="KW-1185">Reference proteome</keyword>
<gene>
    <name evidence="2" type="ORF">ILYODFUR_011092</name>
</gene>
<feature type="region of interest" description="Disordered" evidence="1">
    <location>
        <begin position="80"/>
        <end position="117"/>
    </location>
</feature>
<protein>
    <submittedName>
        <fullName evidence="2">Uncharacterized protein</fullName>
    </submittedName>
</protein>
<evidence type="ECO:0000256" key="1">
    <source>
        <dbReference type="SAM" id="MobiDB-lite"/>
    </source>
</evidence>
<name>A0ABV0VD04_9TELE</name>
<evidence type="ECO:0000313" key="3">
    <source>
        <dbReference type="Proteomes" id="UP001482620"/>
    </source>
</evidence>